<feature type="non-terminal residue" evidence="2">
    <location>
        <position position="257"/>
    </location>
</feature>
<protein>
    <submittedName>
        <fullName evidence="2">Uncharacterized protein</fullName>
    </submittedName>
</protein>
<sequence length="257" mass="27995">MAVSLWGTAGYIALMATLHFVIVVLPSGLCQRHLKSSESFVNRPYNTESLSDALSATYKVLIESDGLLSSYSYQNSLHYQSVAIATPNPHHKTLLPYITVLFMAGQAMGLLGLVTSDAEDVNSFRMGFFSHNMFGSFKEDDAGCATVYFNATETNLVTSSDFAVFASSERTEIPIKWSAETLFLVVLGLFAWSAMLSNIATHKGGIGGRKKSMCDLFLIFGVCIAILCCSHIAILVQIVKTRRRTVPSIEVQLAQAA</sequence>
<evidence type="ECO:0000313" key="2">
    <source>
        <dbReference type="EMBL" id="KAJ8096768.1"/>
    </source>
</evidence>
<feature type="transmembrane region" description="Helical" evidence="1">
    <location>
        <begin position="6"/>
        <end position="25"/>
    </location>
</feature>
<keyword evidence="1" id="KW-0472">Membrane</keyword>
<dbReference type="RefSeq" id="XP_056040218.1">
    <property type="nucleotide sequence ID" value="XM_056188863.1"/>
</dbReference>
<dbReference type="EMBL" id="JARPMG010000013">
    <property type="protein sequence ID" value="KAJ8096768.1"/>
    <property type="molecule type" value="Genomic_DNA"/>
</dbReference>
<proteinExistence type="predicted"/>
<organism evidence="2 3">
    <name type="scientific">Lipomyces tetrasporus</name>
    <dbReference type="NCBI Taxonomy" id="54092"/>
    <lineage>
        <taxon>Eukaryota</taxon>
        <taxon>Fungi</taxon>
        <taxon>Dikarya</taxon>
        <taxon>Ascomycota</taxon>
        <taxon>Saccharomycotina</taxon>
        <taxon>Lipomycetes</taxon>
        <taxon>Lipomycetales</taxon>
        <taxon>Lipomycetaceae</taxon>
        <taxon>Lipomyces</taxon>
    </lineage>
</organism>
<keyword evidence="3" id="KW-1185">Reference proteome</keyword>
<keyword evidence="1" id="KW-1133">Transmembrane helix</keyword>
<reference evidence="2" key="1">
    <citation type="submission" date="2023-03" db="EMBL/GenBank/DDBJ databases">
        <title>Near-Complete genome sequence of Lipomyces tetrasporous NRRL Y-64009, an oleaginous yeast capable of growing on lignocellulosic hydrolysates.</title>
        <authorList>
            <consortium name="Lawrence Berkeley National Laboratory"/>
            <person name="Jagtap S.S."/>
            <person name="Liu J.-J."/>
            <person name="Walukiewicz H.E."/>
            <person name="Pangilinan J."/>
            <person name="Lipzen A."/>
            <person name="Ahrendt S."/>
            <person name="Koriabine M."/>
            <person name="Cobaugh K."/>
            <person name="Salamov A."/>
            <person name="Yoshinaga Y."/>
            <person name="Ng V."/>
            <person name="Daum C."/>
            <person name="Grigoriev I.V."/>
            <person name="Slininger P.J."/>
            <person name="Dien B.S."/>
            <person name="Jin Y.-S."/>
            <person name="Rao C.V."/>
        </authorList>
    </citation>
    <scope>NUCLEOTIDE SEQUENCE</scope>
    <source>
        <strain evidence="2">NRRL Y-64009</strain>
    </source>
</reference>
<dbReference type="GeneID" id="80884029"/>
<feature type="transmembrane region" description="Helical" evidence="1">
    <location>
        <begin position="216"/>
        <end position="239"/>
    </location>
</feature>
<comment type="caution">
    <text evidence="2">The sequence shown here is derived from an EMBL/GenBank/DDBJ whole genome shotgun (WGS) entry which is preliminary data.</text>
</comment>
<keyword evidence="1" id="KW-0812">Transmembrane</keyword>
<dbReference type="Proteomes" id="UP001217417">
    <property type="component" value="Unassembled WGS sequence"/>
</dbReference>
<feature type="transmembrane region" description="Helical" evidence="1">
    <location>
        <begin position="94"/>
        <end position="114"/>
    </location>
</feature>
<name>A0AAD7QKI1_9ASCO</name>
<dbReference type="AlphaFoldDB" id="A0AAD7QKI1"/>
<gene>
    <name evidence="2" type="ORF">POJ06DRAFT_263358</name>
</gene>
<accession>A0AAD7QKI1</accession>
<evidence type="ECO:0000256" key="1">
    <source>
        <dbReference type="SAM" id="Phobius"/>
    </source>
</evidence>
<feature type="transmembrane region" description="Helical" evidence="1">
    <location>
        <begin position="177"/>
        <end position="196"/>
    </location>
</feature>
<evidence type="ECO:0000313" key="3">
    <source>
        <dbReference type="Proteomes" id="UP001217417"/>
    </source>
</evidence>